<evidence type="ECO:0000256" key="2">
    <source>
        <dbReference type="SAM" id="Phobius"/>
    </source>
</evidence>
<sequence>MNVVKKILWTLVIGLVLGLLMYWGALLPERWHEQERARHAGVVAAWEADVARHSALPGAMKRIDALIDGRKYQEAEVALAELFKSASEPQRSIAAGRLAEIQYRKCERHIIAFDYFYEVKNSDAAGAERDAAARACDAAKKFLGEMKGKDAEFFRRYNEGNTALRKAITAASQEAQMEALAIVIKSYIAALETFDKDRSSWGDAERMRFEHTAINLELLFALQKNAESAAKNSSNGKQKQPLNPDQFDLKPRDDPGGGATGGSSSRSRL</sequence>
<organism evidence="3 4">
    <name type="scientific">Candidatus Sungbacteria bacterium RIFCSPHIGHO2_02_FULL_51_29</name>
    <dbReference type="NCBI Taxonomy" id="1802273"/>
    <lineage>
        <taxon>Bacteria</taxon>
        <taxon>Candidatus Sungiibacteriota</taxon>
    </lineage>
</organism>
<feature type="compositionally biased region" description="Polar residues" evidence="1">
    <location>
        <begin position="230"/>
        <end position="243"/>
    </location>
</feature>
<evidence type="ECO:0000256" key="1">
    <source>
        <dbReference type="SAM" id="MobiDB-lite"/>
    </source>
</evidence>
<dbReference type="AlphaFoldDB" id="A0A1G2KVF2"/>
<proteinExistence type="predicted"/>
<reference evidence="3 4" key="1">
    <citation type="journal article" date="2016" name="Nat. Commun.">
        <title>Thousands of microbial genomes shed light on interconnected biogeochemical processes in an aquifer system.</title>
        <authorList>
            <person name="Anantharaman K."/>
            <person name="Brown C.T."/>
            <person name="Hug L.A."/>
            <person name="Sharon I."/>
            <person name="Castelle C.J."/>
            <person name="Probst A.J."/>
            <person name="Thomas B.C."/>
            <person name="Singh A."/>
            <person name="Wilkins M.J."/>
            <person name="Karaoz U."/>
            <person name="Brodie E.L."/>
            <person name="Williams K.H."/>
            <person name="Hubbard S.S."/>
            <person name="Banfield J.F."/>
        </authorList>
    </citation>
    <scope>NUCLEOTIDE SEQUENCE [LARGE SCALE GENOMIC DNA]</scope>
</reference>
<dbReference type="EMBL" id="MHQL01000036">
    <property type="protein sequence ID" value="OHA02431.1"/>
    <property type="molecule type" value="Genomic_DNA"/>
</dbReference>
<name>A0A1G2KVF2_9BACT</name>
<keyword evidence="2" id="KW-0472">Membrane</keyword>
<comment type="caution">
    <text evidence="3">The sequence shown here is derived from an EMBL/GenBank/DDBJ whole genome shotgun (WGS) entry which is preliminary data.</text>
</comment>
<feature type="region of interest" description="Disordered" evidence="1">
    <location>
        <begin position="227"/>
        <end position="269"/>
    </location>
</feature>
<evidence type="ECO:0000313" key="4">
    <source>
        <dbReference type="Proteomes" id="UP000177811"/>
    </source>
</evidence>
<protein>
    <submittedName>
        <fullName evidence="3">Uncharacterized protein</fullName>
    </submittedName>
</protein>
<keyword evidence="2" id="KW-1133">Transmembrane helix</keyword>
<evidence type="ECO:0000313" key="3">
    <source>
        <dbReference type="EMBL" id="OHA02431.1"/>
    </source>
</evidence>
<gene>
    <name evidence="3" type="ORF">A3C16_02230</name>
</gene>
<keyword evidence="2" id="KW-0812">Transmembrane</keyword>
<accession>A0A1G2KVF2</accession>
<feature type="transmembrane region" description="Helical" evidence="2">
    <location>
        <begin position="7"/>
        <end position="26"/>
    </location>
</feature>
<dbReference type="Proteomes" id="UP000177811">
    <property type="component" value="Unassembled WGS sequence"/>
</dbReference>